<dbReference type="PROSITE" id="PS51700">
    <property type="entry name" value="SEPARIN"/>
    <property type="match status" value="1"/>
</dbReference>
<dbReference type="GO" id="GO:0072686">
    <property type="term" value="C:mitotic spindle"/>
    <property type="evidence" value="ECO:0007669"/>
    <property type="project" value="TreeGrafter"/>
</dbReference>
<dbReference type="RefSeq" id="XP_005650406.1">
    <property type="nucleotide sequence ID" value="XM_005650349.1"/>
</dbReference>
<dbReference type="GO" id="GO:0005634">
    <property type="term" value="C:nucleus"/>
    <property type="evidence" value="ECO:0007669"/>
    <property type="project" value="InterPro"/>
</dbReference>
<feature type="compositionally biased region" description="Pro residues" evidence="5">
    <location>
        <begin position="1606"/>
        <end position="1616"/>
    </location>
</feature>
<keyword evidence="4" id="KW-0159">Chromosome partition</keyword>
<dbReference type="Pfam" id="PF03568">
    <property type="entry name" value="Separin_C"/>
    <property type="match status" value="2"/>
</dbReference>
<dbReference type="EC" id="3.4.22.49" evidence="2"/>
<reference evidence="7 8" key="1">
    <citation type="journal article" date="2012" name="Genome Biol.">
        <title>The genome of the polar eukaryotic microalga coccomyxa subellipsoidea reveals traits of cold adaptation.</title>
        <authorList>
            <person name="Blanc G."/>
            <person name="Agarkova I."/>
            <person name="Grimwood J."/>
            <person name="Kuo A."/>
            <person name="Brueggeman A."/>
            <person name="Dunigan D."/>
            <person name="Gurnon J."/>
            <person name="Ladunga I."/>
            <person name="Lindquist E."/>
            <person name="Lucas S."/>
            <person name="Pangilinan J."/>
            <person name="Proschold T."/>
            <person name="Salamov A."/>
            <person name="Schmutz J."/>
            <person name="Weeks D."/>
            <person name="Yamada T."/>
            <person name="Claverie J.M."/>
            <person name="Grigoriev I."/>
            <person name="Van Etten J."/>
            <person name="Lomsadze A."/>
            <person name="Borodovsky M."/>
        </authorList>
    </citation>
    <scope>NUCLEOTIDE SEQUENCE [LARGE SCALE GENOMIC DNA]</scope>
    <source>
        <strain evidence="7 8">C-169</strain>
    </source>
</reference>
<evidence type="ECO:0000256" key="2">
    <source>
        <dbReference type="ARBA" id="ARBA00012489"/>
    </source>
</evidence>
<dbReference type="STRING" id="574566.I0Z5E3"/>
<dbReference type="KEGG" id="csl:COCSUDRAFT_40112"/>
<dbReference type="GO" id="GO:0051307">
    <property type="term" value="P:meiotic chromosome separation"/>
    <property type="evidence" value="ECO:0007669"/>
    <property type="project" value="TreeGrafter"/>
</dbReference>
<feature type="compositionally biased region" description="Low complexity" evidence="5">
    <location>
        <begin position="1807"/>
        <end position="1823"/>
    </location>
</feature>
<evidence type="ECO:0000256" key="1">
    <source>
        <dbReference type="ARBA" id="ARBA00000451"/>
    </source>
</evidence>
<dbReference type="InterPro" id="IPR005314">
    <property type="entry name" value="Peptidase_C50"/>
</dbReference>
<dbReference type="Gene3D" id="1.25.40.10">
    <property type="entry name" value="Tetratricopeptide repeat domain"/>
    <property type="match status" value="1"/>
</dbReference>
<dbReference type="Proteomes" id="UP000007264">
    <property type="component" value="Unassembled WGS sequence"/>
</dbReference>
<feature type="compositionally biased region" description="Low complexity" evidence="5">
    <location>
        <begin position="1477"/>
        <end position="1492"/>
    </location>
</feature>
<comment type="caution">
    <text evidence="7">The sequence shown here is derived from an EMBL/GenBank/DDBJ whole genome shotgun (WGS) entry which is preliminary data.</text>
</comment>
<dbReference type="OrthoDB" id="10255632at2759"/>
<evidence type="ECO:0000259" key="6">
    <source>
        <dbReference type="PROSITE" id="PS51700"/>
    </source>
</evidence>
<sequence length="2026" mass="209147">MGVLTACCLLQTTPNTKVALLTLEDDPELELGQRWEKEAEEICKLAVGACIKSSTLPKVSQFSAVSCQPPCCNKASQSTGRSVKEACSSLIEAALRWVEDGTLRGLLELYVGALNILSADGSPGTELSTLRRGVLALESLQSEVREGTHRLLAGAVRAVSFLRKTVSQDAMFQSITQAADGELACTVASGLEAVGPILTAAAAADAASGQQADAFLAMHAYSAACALVCAAQLRSKCAALVGNGDVCSIQSFSIMWPACSHFLHMDRNESKGRGGDGLLLKEDELTWVSSAMSAVGHDLSAAGRHSEAQEPFCVALEAAVAAVLAAKAASGDKASEERAGVAARRAAALARCMADLGDARKGLHILAGCLNLWAELGLASGPLLQPLVHAAVSIRSAALSGDHAPDQLPSLTSMGLALPAGMLEAVVREEVSEWMQLEAEGPAGAGMCWQEAERGLTALVKAMHPPSSDPAQHAAALLFCARCRLCRAAQSSSDADVADSVAADLEEADELLQPHGDEATLLDSAAVHAMLALHLAAAARRTSSSTASSSAADVECSDSAHVGEKAEWTRAKEARGRAVERLSACFSSAVATAEECSAEPEGVSSDDLLQMMMELRYMSALQGSAKEQQQLSCALVTAARAHQDSLSDAALSALANSPAGCAMGFLLAPHARPSLLQACFGESMSGHPLSLASIAEGGDGTAQPSTEELRQIAADAAAKLSKGPGDMVGGVHDATEALRLTNAIAMPTGDAPTAGNGSGQAFAGQWQALWLYLGCLLQCGDLYEGMGAFDDALHAFKEGLCMSEGAEASTTLAAFAARLAHVHAKQHQWPEANSHLDCASAAVEALDTGGPSQAAALMRAELARVRGGGSQRQGAPEQALEHYHAAAEHALRALEGACSGDGGRESGVQKRCSGRQGRGTRGKGKGRGEEGESAGFCECRWPLTALVAGVRVQQAACQAVLGDLAAAGSHLDAAGEACASYGPDPSEAFPLQTAAASYQKALLLERQRAENTQEASVWGSQGAAEDLRPAAVESVSRRGRGRKGAAAAAAKPAQAAAEPPGCDADALQQLVLLVEAYLLSRHVPGLSRKVAGLLSVACGRLQLLHAAALFLHASFGASIGAQHAAIADSKLRSGQRRRGTPPDAAHLAAMGRVRAALRPDAFDDARLRRLLADVASGQSPAGLLQYLEEEARRHMDACLGHLLAGTPVSSISVHPTRPGRWLLSRCEIGAIPIIVEFPATQPVEGVSAAEELEAILEDSAASMQGQGDRDTKAQKAAWWRARLALDERLKRLLLHLQACLGPWMCMLLGQPQPQPLAAAVLVEAERLAPSLQASGPGSSWPPALRQVFTAIFQAQDALDSDQLLAAAQQLCRLLGCCEPETAASEMARGIRRAAEALRAGNPGDGDSICSVMGGLSLSSALTDISNTAAAPPGRGRKQAPAQKARRGRAAPKAAELEEADCDEAWCTLRAAPRKSGRAAAARPPALPKATRASAKEVASASDSDAVEETDSDEDAPEAAKPAGTSTRGLRLSRSRDTGSHDPPPAKTPAAVKISRAGGDENAAVATPAQPRTARQGSRFAAMQTPAASAQGAQLPPIAAASRLPPTAVPPLRPRPPGNVQYEAPPDAGKRTRGRSRVSFAASAQPAPVPETPAVQPRTAARKKAGAATAGKSTRRQASLGMDAGSAAEAGDEAEASAGKGTTRRSAAPFVIHRAPDLGELEGEVGDLGARMRALALGSGGLVGPGKESAGGSKGAERGPVLLILDEELQSLPWESLPALQRHRMYRAPSLACACAIAARGCSPSADSSGASEQAYSEAQSAGQPASCGPLSSVDVHDTVFMLNPSGDLASTQSTFQQLFQQQHGWQGSVGAPGLPGAELATALTQRQLFVFCGHGGGQQHLPPHVLRRLPRCSASLLMGCSSGRLCRAGAYDPSGPVLAYLLAGCPTAVANLWDVTDRDIDRFAMALLEKWLPADAESASAPNEDGKAGSMCISGSVAVSRSVCRLPHLIGAAPVCYGIPTAVKTG</sequence>
<feature type="region of interest" description="Disordered" evidence="5">
    <location>
        <begin position="900"/>
        <end position="932"/>
    </location>
</feature>
<evidence type="ECO:0000313" key="8">
    <source>
        <dbReference type="Proteomes" id="UP000007264"/>
    </source>
</evidence>
<accession>I0Z5E3</accession>
<gene>
    <name evidence="7" type="ORF">COCSUDRAFT_40112</name>
</gene>
<feature type="domain" description="Peptidase C50" evidence="6">
    <location>
        <begin position="1835"/>
        <end position="1931"/>
    </location>
</feature>
<dbReference type="GO" id="GO:0004197">
    <property type="term" value="F:cysteine-type endopeptidase activity"/>
    <property type="evidence" value="ECO:0007669"/>
    <property type="project" value="InterPro"/>
</dbReference>
<dbReference type="PANTHER" id="PTHR12792:SF0">
    <property type="entry name" value="SEPARIN"/>
    <property type="match status" value="1"/>
</dbReference>
<comment type="catalytic activity">
    <reaction evidence="1">
        <text>All bonds known to be hydrolyzed by this endopeptidase have arginine in P1 and an acidic residue in P4. P6 is often occupied by an acidic residue or by a hydroxy-amino-acid residue, the phosphorylation of which enhances cleavage.</text>
        <dbReference type="EC" id="3.4.22.49"/>
    </reaction>
</comment>
<proteinExistence type="predicted"/>
<dbReference type="GeneID" id="17043866"/>
<evidence type="ECO:0000256" key="3">
    <source>
        <dbReference type="ARBA" id="ARBA00022801"/>
    </source>
</evidence>
<dbReference type="eggNOG" id="KOG1849">
    <property type="taxonomic scope" value="Eukaryota"/>
</dbReference>
<keyword evidence="8" id="KW-1185">Reference proteome</keyword>
<dbReference type="InterPro" id="IPR011990">
    <property type="entry name" value="TPR-like_helical_dom_sf"/>
</dbReference>
<dbReference type="EMBL" id="AGSI01000003">
    <property type="protein sequence ID" value="EIE25862.1"/>
    <property type="molecule type" value="Genomic_DNA"/>
</dbReference>
<dbReference type="InterPro" id="IPR030397">
    <property type="entry name" value="SEPARIN_core_dom"/>
</dbReference>
<name>I0Z5E3_COCSC</name>
<feature type="region of interest" description="Disordered" evidence="5">
    <location>
        <begin position="1426"/>
        <end position="1456"/>
    </location>
</feature>
<feature type="region of interest" description="Disordered" evidence="5">
    <location>
        <begin position="1472"/>
        <end position="1703"/>
    </location>
</feature>
<keyword evidence="3" id="KW-0378">Hydrolase</keyword>
<evidence type="ECO:0000256" key="5">
    <source>
        <dbReference type="SAM" id="MobiDB-lite"/>
    </source>
</evidence>
<dbReference type="PANTHER" id="PTHR12792">
    <property type="entry name" value="EXTRA SPINDLE POLES 1-RELATED"/>
    <property type="match status" value="1"/>
</dbReference>
<feature type="compositionally biased region" description="Acidic residues" evidence="5">
    <location>
        <begin position="1504"/>
        <end position="1516"/>
    </location>
</feature>
<evidence type="ECO:0000256" key="4">
    <source>
        <dbReference type="ARBA" id="ARBA00022829"/>
    </source>
</evidence>
<organism evidence="7 8">
    <name type="scientific">Coccomyxa subellipsoidea (strain C-169)</name>
    <name type="common">Green microalga</name>
    <dbReference type="NCBI Taxonomy" id="574566"/>
    <lineage>
        <taxon>Eukaryota</taxon>
        <taxon>Viridiplantae</taxon>
        <taxon>Chlorophyta</taxon>
        <taxon>core chlorophytes</taxon>
        <taxon>Trebouxiophyceae</taxon>
        <taxon>Trebouxiophyceae incertae sedis</taxon>
        <taxon>Coccomyxaceae</taxon>
        <taxon>Coccomyxa</taxon>
        <taxon>Coccomyxa subellipsoidea</taxon>
    </lineage>
</organism>
<feature type="region of interest" description="Disordered" evidence="5">
    <location>
        <begin position="1806"/>
        <end position="1827"/>
    </location>
</feature>
<dbReference type="GO" id="GO:0006508">
    <property type="term" value="P:proteolysis"/>
    <property type="evidence" value="ECO:0007669"/>
    <property type="project" value="InterPro"/>
</dbReference>
<protein>
    <recommendedName>
        <fullName evidence="2">separase</fullName>
        <ecNumber evidence="2">3.4.22.49</ecNumber>
    </recommendedName>
</protein>
<dbReference type="GO" id="GO:0005737">
    <property type="term" value="C:cytoplasm"/>
    <property type="evidence" value="ECO:0007669"/>
    <property type="project" value="TreeGrafter"/>
</dbReference>
<evidence type="ECO:0000313" key="7">
    <source>
        <dbReference type="EMBL" id="EIE25862.1"/>
    </source>
</evidence>